<organism evidence="1 2">
    <name type="scientific">Chitinophaga silvatica</name>
    <dbReference type="NCBI Taxonomy" id="2282649"/>
    <lineage>
        <taxon>Bacteria</taxon>
        <taxon>Pseudomonadati</taxon>
        <taxon>Bacteroidota</taxon>
        <taxon>Chitinophagia</taxon>
        <taxon>Chitinophagales</taxon>
        <taxon>Chitinophagaceae</taxon>
        <taxon>Chitinophaga</taxon>
    </lineage>
</organism>
<keyword evidence="2" id="KW-1185">Reference proteome</keyword>
<sequence>MNNYLSEFFHDKTPRRRRRMICEQKEKTALRLNRLRKSLYTQYAARPTIPLRPPVQKGYKRFFVLKDEIASGRKVEFFTALLAKINTCQYSDRRDFKVKRKKFRKRIYVVKPQKLQPVYKILKIKLTESEIAYFEERFDNNGNSFLGFKDPQIYFRLIVKPNYVGFKRDVAAELCSKIDQLENYITKNELYVKRYRYRYKFESNKKIEKYNRSLIQLLNDEWYSKI</sequence>
<comment type="caution">
    <text evidence="1">The sequence shown here is derived from an EMBL/GenBank/DDBJ whole genome shotgun (WGS) entry which is preliminary data.</text>
</comment>
<dbReference type="Proteomes" id="UP000260644">
    <property type="component" value="Unassembled WGS sequence"/>
</dbReference>
<dbReference type="AlphaFoldDB" id="A0A3E1YCH7"/>
<evidence type="ECO:0000313" key="2">
    <source>
        <dbReference type="Proteomes" id="UP000260644"/>
    </source>
</evidence>
<evidence type="ECO:0000313" key="1">
    <source>
        <dbReference type="EMBL" id="RFS23959.1"/>
    </source>
</evidence>
<dbReference type="EMBL" id="QPMM01000003">
    <property type="protein sequence ID" value="RFS23959.1"/>
    <property type="molecule type" value="Genomic_DNA"/>
</dbReference>
<name>A0A3E1YCH7_9BACT</name>
<proteinExistence type="predicted"/>
<reference evidence="1 2" key="1">
    <citation type="submission" date="2018-07" db="EMBL/GenBank/DDBJ databases">
        <title>Chitinophaga K2CV101002-2 sp. nov., isolated from a monsoon evergreen broad-leaved forest soil.</title>
        <authorList>
            <person name="Lv Y."/>
        </authorList>
    </citation>
    <scope>NUCLEOTIDE SEQUENCE [LARGE SCALE GENOMIC DNA]</scope>
    <source>
        <strain evidence="1 2">GDMCC 1.1288</strain>
    </source>
</reference>
<dbReference type="OrthoDB" id="670236at2"/>
<protein>
    <submittedName>
        <fullName evidence="1">Uncharacterized protein</fullName>
    </submittedName>
</protein>
<dbReference type="RefSeq" id="WP_147323433.1">
    <property type="nucleotide sequence ID" value="NZ_QPMM01000003.1"/>
</dbReference>
<gene>
    <name evidence="1" type="ORF">DVR12_08735</name>
</gene>
<accession>A0A3E1YCH7</accession>